<dbReference type="Gene3D" id="3.30.420.150">
    <property type="entry name" value="Exopolyphosphatase. Domain 2"/>
    <property type="match status" value="1"/>
</dbReference>
<dbReference type="PANTHER" id="PTHR30005:SF0">
    <property type="entry name" value="RETROGRADE REGULATION PROTEIN 2"/>
    <property type="match status" value="1"/>
</dbReference>
<dbReference type="InterPro" id="IPR043129">
    <property type="entry name" value="ATPase_NBD"/>
</dbReference>
<proteinExistence type="predicted"/>
<sequence>MQFALLNEANNSDRLTGVKLGVLDVGSNTINLQMIDAHHGAPPTATSGYKIDLRLTEYLDDENQISKEGLKLLIRSIKQALKETGANSADELLAFATSAIREASNSVEVLEAVNRETSVELQVLSGIEEARFTFLAARRWFGWSAGDLLVIDIGGGSLEIARGTDEEPTYMNSLMLGASRLTREYLRNDPYSQSSVAELTSHIKLELLPFYSLKHTSGAKNGVGTSKTLRTLAKIAKSYSPGHGNNLTVAALEEIVPKIASMTDDERKSLPGISPVRAPQILAGGIVALEAMKALGLSELQICPWALREGIVLQRLDWINR</sequence>
<gene>
    <name evidence="2" type="ORF">UFOPK3554_01384</name>
</gene>
<dbReference type="AlphaFoldDB" id="A0A6J7XZA9"/>
<evidence type="ECO:0000313" key="2">
    <source>
        <dbReference type="EMBL" id="CAB5241357.1"/>
    </source>
</evidence>
<organism evidence="2">
    <name type="scientific">freshwater metagenome</name>
    <dbReference type="NCBI Taxonomy" id="449393"/>
    <lineage>
        <taxon>unclassified sequences</taxon>
        <taxon>metagenomes</taxon>
        <taxon>ecological metagenomes</taxon>
    </lineage>
</organism>
<reference evidence="2" key="1">
    <citation type="submission" date="2020-05" db="EMBL/GenBank/DDBJ databases">
        <authorList>
            <person name="Chiriac C."/>
            <person name="Salcher M."/>
            <person name="Ghai R."/>
            <person name="Kavagutti S V."/>
        </authorList>
    </citation>
    <scope>NUCLEOTIDE SEQUENCE</scope>
</reference>
<evidence type="ECO:0000259" key="1">
    <source>
        <dbReference type="Pfam" id="PF02541"/>
    </source>
</evidence>
<accession>A0A6J7XZA9</accession>
<feature type="domain" description="Ppx/GppA phosphatase N-terminal" evidence="1">
    <location>
        <begin position="46"/>
        <end position="316"/>
    </location>
</feature>
<protein>
    <submittedName>
        <fullName evidence="2">Unannotated protein</fullName>
    </submittedName>
</protein>
<name>A0A6J7XZA9_9ZZZZ</name>
<dbReference type="PANTHER" id="PTHR30005">
    <property type="entry name" value="EXOPOLYPHOSPHATASE"/>
    <property type="match status" value="1"/>
</dbReference>
<dbReference type="EMBL" id="CAFBSG010000048">
    <property type="protein sequence ID" value="CAB5241357.1"/>
    <property type="molecule type" value="Genomic_DNA"/>
</dbReference>
<dbReference type="InterPro" id="IPR003695">
    <property type="entry name" value="Ppx_GppA_N"/>
</dbReference>
<dbReference type="SUPFAM" id="SSF53067">
    <property type="entry name" value="Actin-like ATPase domain"/>
    <property type="match status" value="2"/>
</dbReference>
<dbReference type="Pfam" id="PF02541">
    <property type="entry name" value="Ppx-GppA"/>
    <property type="match status" value="1"/>
</dbReference>
<dbReference type="InterPro" id="IPR050273">
    <property type="entry name" value="GppA/Ppx_hydrolase"/>
</dbReference>
<dbReference type="Gene3D" id="3.30.420.40">
    <property type="match status" value="1"/>
</dbReference>
<dbReference type="CDD" id="cd24056">
    <property type="entry name" value="ASKHA_NBD_MtPPX1-like"/>
    <property type="match status" value="1"/>
</dbReference>
<dbReference type="GO" id="GO:0016462">
    <property type="term" value="F:pyrophosphatase activity"/>
    <property type="evidence" value="ECO:0007669"/>
    <property type="project" value="TreeGrafter"/>
</dbReference>